<dbReference type="Proteomes" id="UP000196560">
    <property type="component" value="Unassembled WGS sequence"/>
</dbReference>
<feature type="transmembrane region" description="Helical" evidence="7">
    <location>
        <begin position="276"/>
        <end position="296"/>
    </location>
</feature>
<dbReference type="InterPro" id="IPR037185">
    <property type="entry name" value="EmrE-like"/>
</dbReference>
<feature type="transmembrane region" description="Helical" evidence="7">
    <location>
        <begin position="104"/>
        <end position="121"/>
    </location>
</feature>
<dbReference type="STRING" id="1118060.GCA_000311845_00745"/>
<dbReference type="InterPro" id="IPR051258">
    <property type="entry name" value="Diverse_Substrate_Transporter"/>
</dbReference>
<feature type="transmembrane region" description="Helical" evidence="7">
    <location>
        <begin position="245"/>
        <end position="264"/>
    </location>
</feature>
<gene>
    <name evidence="9" type="ORF">B5G21_04805</name>
</gene>
<comment type="similarity">
    <text evidence="2">Belongs to the EamA transporter family.</text>
</comment>
<evidence type="ECO:0000256" key="1">
    <source>
        <dbReference type="ARBA" id="ARBA00004651"/>
    </source>
</evidence>
<feature type="transmembrane region" description="Helical" evidence="7">
    <location>
        <begin position="213"/>
        <end position="233"/>
    </location>
</feature>
<dbReference type="eggNOG" id="COG0697">
    <property type="taxonomic scope" value="Bacteria"/>
</dbReference>
<comment type="caution">
    <text evidence="9">The sequence shown here is derived from an EMBL/GenBank/DDBJ whole genome shotgun (WGS) entry which is preliminary data.</text>
</comment>
<feature type="transmembrane region" description="Helical" evidence="7">
    <location>
        <begin position="159"/>
        <end position="180"/>
    </location>
</feature>
<dbReference type="EMBL" id="NFHO01000004">
    <property type="protein sequence ID" value="OUN43455.1"/>
    <property type="molecule type" value="Genomic_DNA"/>
</dbReference>
<feature type="transmembrane region" description="Helical" evidence="7">
    <location>
        <begin position="186"/>
        <end position="206"/>
    </location>
</feature>
<evidence type="ECO:0000256" key="2">
    <source>
        <dbReference type="ARBA" id="ARBA00007362"/>
    </source>
</evidence>
<feature type="transmembrane region" description="Helical" evidence="7">
    <location>
        <begin position="73"/>
        <end position="92"/>
    </location>
</feature>
<evidence type="ECO:0000313" key="10">
    <source>
        <dbReference type="Proteomes" id="UP000196560"/>
    </source>
</evidence>
<evidence type="ECO:0000256" key="7">
    <source>
        <dbReference type="SAM" id="Phobius"/>
    </source>
</evidence>
<comment type="subcellular location">
    <subcellularLocation>
        <location evidence="1">Cell membrane</location>
        <topology evidence="1">Multi-pass membrane protein</topology>
    </subcellularLocation>
</comment>
<feature type="transmembrane region" description="Helical" evidence="7">
    <location>
        <begin position="302"/>
        <end position="326"/>
    </location>
</feature>
<dbReference type="SUPFAM" id="SSF103481">
    <property type="entry name" value="Multidrug resistance efflux transporter EmrE"/>
    <property type="match status" value="2"/>
</dbReference>
<organism evidence="9 10">
    <name type="scientific">Enorma massiliensis</name>
    <dbReference type="NCBI Taxonomy" id="1472761"/>
    <lineage>
        <taxon>Bacteria</taxon>
        <taxon>Bacillati</taxon>
        <taxon>Actinomycetota</taxon>
        <taxon>Coriobacteriia</taxon>
        <taxon>Coriobacteriales</taxon>
        <taxon>Coriobacteriaceae</taxon>
        <taxon>Enorma</taxon>
    </lineage>
</organism>
<dbReference type="GO" id="GO:0005886">
    <property type="term" value="C:plasma membrane"/>
    <property type="evidence" value="ECO:0007669"/>
    <property type="project" value="UniProtKB-SubCell"/>
</dbReference>
<dbReference type="Pfam" id="PF00892">
    <property type="entry name" value="EamA"/>
    <property type="match status" value="2"/>
</dbReference>
<dbReference type="PANTHER" id="PTHR42920">
    <property type="entry name" value="OS03G0707200 PROTEIN-RELATED"/>
    <property type="match status" value="1"/>
</dbReference>
<evidence type="ECO:0000313" key="9">
    <source>
        <dbReference type="EMBL" id="OUN43455.1"/>
    </source>
</evidence>
<feature type="domain" description="EamA" evidence="8">
    <location>
        <begin position="183"/>
        <end position="318"/>
    </location>
</feature>
<dbReference type="AlphaFoldDB" id="A0A1Y3U5M8"/>
<dbReference type="PANTHER" id="PTHR42920:SF5">
    <property type="entry name" value="EAMA DOMAIN-CONTAINING PROTEIN"/>
    <property type="match status" value="1"/>
</dbReference>
<dbReference type="InterPro" id="IPR000620">
    <property type="entry name" value="EamA_dom"/>
</dbReference>
<keyword evidence="10" id="KW-1185">Reference proteome</keyword>
<evidence type="ECO:0000256" key="3">
    <source>
        <dbReference type="ARBA" id="ARBA00022475"/>
    </source>
</evidence>
<proteinExistence type="inferred from homology"/>
<keyword evidence="3" id="KW-1003">Cell membrane</keyword>
<sequence>MAFCRGGAGEMSDRLKMLGGDAPVAPEDRAPGFLRGAGARSPLFWKLMLVVMALMWGYSFFIMKDTLDSIPTFMLLACRFLISAAVLFVLFMKRIRVHFNRRNIVVGCAMGVFLGLAYAFQTFGLAETTAGKNAFLTGTYCILVPFVSYLMAREPLTRFNVGAAALCVAGIALVALDSFSMQRGDALTLIGAVFFALQIATAAKYGRELDVNVITFWMFLTVGVMDAVASLATEPPVTAVSWTPELVGTILFLALCCTCLGMLMQNLGLAHVPSSTGSLLLSLESPSGVLFSVLFAGEQLTMRLVAGFALIFTSIVLSETHFSFLLKPYAHVRKRRER</sequence>
<reference evidence="10" key="1">
    <citation type="submission" date="2017-04" db="EMBL/GenBank/DDBJ databases">
        <title>Function of individual gut microbiota members based on whole genome sequencing of pure cultures obtained from chicken caecum.</title>
        <authorList>
            <person name="Medvecky M."/>
            <person name="Cejkova D."/>
            <person name="Polansky O."/>
            <person name="Karasova D."/>
            <person name="Kubasova T."/>
            <person name="Cizek A."/>
            <person name="Rychlik I."/>
        </authorList>
    </citation>
    <scope>NUCLEOTIDE SEQUENCE [LARGE SCALE GENOMIC DNA]</scope>
    <source>
        <strain evidence="10">An70</strain>
    </source>
</reference>
<protein>
    <submittedName>
        <fullName evidence="9">EamA family transporter</fullName>
    </submittedName>
</protein>
<feature type="transmembrane region" description="Helical" evidence="7">
    <location>
        <begin position="43"/>
        <end position="61"/>
    </location>
</feature>
<keyword evidence="4 7" id="KW-0812">Transmembrane</keyword>
<name>A0A1Y3U5M8_9ACTN</name>
<feature type="transmembrane region" description="Helical" evidence="7">
    <location>
        <begin position="133"/>
        <end position="152"/>
    </location>
</feature>
<evidence type="ECO:0000256" key="4">
    <source>
        <dbReference type="ARBA" id="ARBA00022692"/>
    </source>
</evidence>
<accession>A0A1Y3U5M8</accession>
<keyword evidence="6 7" id="KW-0472">Membrane</keyword>
<evidence type="ECO:0000256" key="5">
    <source>
        <dbReference type="ARBA" id="ARBA00022989"/>
    </source>
</evidence>
<keyword evidence="5 7" id="KW-1133">Transmembrane helix</keyword>
<evidence type="ECO:0000256" key="6">
    <source>
        <dbReference type="ARBA" id="ARBA00023136"/>
    </source>
</evidence>
<feature type="domain" description="EamA" evidence="8">
    <location>
        <begin position="44"/>
        <end position="175"/>
    </location>
</feature>
<evidence type="ECO:0000259" key="8">
    <source>
        <dbReference type="Pfam" id="PF00892"/>
    </source>
</evidence>